<evidence type="ECO:0000313" key="1">
    <source>
        <dbReference type="EMBL" id="MFJ1471716.1"/>
    </source>
</evidence>
<accession>A0ACC7MIK1</accession>
<reference evidence="1" key="1">
    <citation type="submission" date="2024-11" db="EMBL/GenBank/DDBJ databases">
        <title>Description of Massilia orientalis sp. nov., isolated from rhizosphere soil of Ageratina adenophora.</title>
        <authorList>
            <person name="Wang Y."/>
        </authorList>
    </citation>
    <scope>NUCLEOTIDE SEQUENCE</scope>
    <source>
        <strain evidence="1">YIM B02787</strain>
    </source>
</reference>
<name>A0ACC7MIK1_9BURK</name>
<evidence type="ECO:0000313" key="2">
    <source>
        <dbReference type="Proteomes" id="UP001168096"/>
    </source>
</evidence>
<protein>
    <submittedName>
        <fullName evidence="1">TonB-dependent receptor</fullName>
    </submittedName>
</protein>
<proteinExistence type="predicted"/>
<dbReference type="EMBL" id="JASNRB020000026">
    <property type="protein sequence ID" value="MFJ1471716.1"/>
    <property type="molecule type" value="Genomic_DNA"/>
</dbReference>
<organism evidence="1 2">
    <name type="scientific">Massilia orientalis</name>
    <dbReference type="NCBI Taxonomy" id="3050128"/>
    <lineage>
        <taxon>Bacteria</taxon>
        <taxon>Pseudomonadati</taxon>
        <taxon>Pseudomonadota</taxon>
        <taxon>Betaproteobacteria</taxon>
        <taxon>Burkholderiales</taxon>
        <taxon>Oxalobacteraceae</taxon>
        <taxon>Telluria group</taxon>
        <taxon>Massilia</taxon>
    </lineage>
</organism>
<gene>
    <name evidence="1" type="ORF">QPK29_028690</name>
</gene>
<dbReference type="Proteomes" id="UP001168096">
    <property type="component" value="Unassembled WGS sequence"/>
</dbReference>
<keyword evidence="2" id="KW-1185">Reference proteome</keyword>
<keyword evidence="1" id="KW-0675">Receptor</keyword>
<comment type="caution">
    <text evidence="1">The sequence shown here is derived from an EMBL/GenBank/DDBJ whole genome shotgun (WGS) entry which is preliminary data.</text>
</comment>
<sequence>MKVYSRSTYHPTIKLSLCAAALAVAFPAAAQEIPVKPGEIQEVVITASKRKESIQTVAMSVDALTAESLQKLNVQQFADVEKLSPGMQLDSADGRGQSVALRGVTFNPDTGASPTVQIYWNETPISTSDAFRSLFDIGRIEVLRGPQGTLRGQTSPAGAITVATRVPSLTGVEGTINQTWGSHSLWNTQAAVNVPLIEGKLAMRVAGVYNRSESDVHNVSNGRDNNDRARGGRVSLLYQPTRDLEILLVHQQLTDKAVNYPVNVGAPVAGQGSGPSLTAGDRTSVIEGNYDFYNRARLTSLNVTWNLGAHKLSYIGGFQQSVDRSVRDLDLTNVVTGFNDEQSVNVEGMQRTHELRFESVNNPFWNYMVGAYYSKNTFESRFAQPFAYFYPAPYAPPMTVTIEGYSAPGSYAKGSAIFTNHRFALTPVDTFEFGTRLQKNQSYSQQYLSVFGNVAPGLTEDLAKRDNKRWTSSASYKHEFRKGLMGYASYAGGYRPGGAASFVTAPGLDPNYIVFKPEKTNSFELGVKSSWLDRKLTLNADVFQQKIKDYIGRANAINVRTAAKAGEPAGPGPGGTYPGDAGTGAINLNTNGDVVARGIETTAIWSIQPNWRAQLSMSYVDAHYDNAMLYCNDSNNDGIPDNGGAFVQPGRQISVCKSSRPLADANGNEAGKFSMSLQSEYSRDLGKVEGFVRGLVRHASPGYNEMLNHRIASFTPVDLFVGVRDPNQRWELSVWSQNLFDRSVDRGMSKVFLGALAGGYYRIATPEQRKVGVTLRYDFDN</sequence>